<dbReference type="PIRSF" id="PIRSF039033">
    <property type="entry name" value="START_dom"/>
    <property type="match status" value="1"/>
</dbReference>
<proteinExistence type="predicted"/>
<evidence type="ECO:0000256" key="1">
    <source>
        <dbReference type="SAM" id="SignalP"/>
    </source>
</evidence>
<dbReference type="PROSITE" id="PS50848">
    <property type="entry name" value="START"/>
    <property type="match status" value="1"/>
</dbReference>
<dbReference type="Gene3D" id="3.30.530.20">
    <property type="match status" value="1"/>
</dbReference>
<dbReference type="InterPro" id="IPR051213">
    <property type="entry name" value="START_lipid_transfer"/>
</dbReference>
<dbReference type="GO" id="GO:0005737">
    <property type="term" value="C:cytoplasm"/>
    <property type="evidence" value="ECO:0007669"/>
    <property type="project" value="UniProtKB-ARBA"/>
</dbReference>
<dbReference type="Proteomes" id="UP000027154">
    <property type="component" value="Unassembled WGS sequence"/>
</dbReference>
<dbReference type="Pfam" id="PF01852">
    <property type="entry name" value="START"/>
    <property type="match status" value="1"/>
</dbReference>
<feature type="chain" id="PRO_5044879867" description="START domain-containing protein" evidence="1">
    <location>
        <begin position="29"/>
        <end position="222"/>
    </location>
</feature>
<accession>A0ABD3YAW6</accession>
<reference evidence="3 4" key="1">
    <citation type="submission" date="2014-04" db="EMBL/GenBank/DDBJ databases">
        <title>Pseudoalteromonas galatheae sp. nov., isolated from a deep-sea polychaete near Canal Concepcion, Chile.</title>
        <authorList>
            <person name="Machado H.R."/>
            <person name="Gram L."/>
            <person name="Vynne N.G."/>
        </authorList>
    </citation>
    <scope>NUCLEOTIDE SEQUENCE [LARGE SCALE GENOMIC DNA]</scope>
    <source>
        <strain evidence="3 4">KMM216</strain>
    </source>
</reference>
<organism evidence="3 4">
    <name type="scientific">Pseudoalteromonas fuliginea</name>
    <dbReference type="NCBI Taxonomy" id="1872678"/>
    <lineage>
        <taxon>Bacteria</taxon>
        <taxon>Pseudomonadati</taxon>
        <taxon>Pseudomonadota</taxon>
        <taxon>Gammaproteobacteria</taxon>
        <taxon>Alteromonadales</taxon>
        <taxon>Pseudoalteromonadaceae</taxon>
        <taxon>Pseudoalteromonas</taxon>
    </lineage>
</organism>
<gene>
    <name evidence="3" type="ORF">DC53_07025</name>
</gene>
<dbReference type="InterPro" id="IPR028347">
    <property type="entry name" value="START_dom_prot"/>
</dbReference>
<dbReference type="SUPFAM" id="SSF55961">
    <property type="entry name" value="Bet v1-like"/>
    <property type="match status" value="1"/>
</dbReference>
<evidence type="ECO:0000313" key="3">
    <source>
        <dbReference type="EMBL" id="KDC51915.1"/>
    </source>
</evidence>
<feature type="signal peptide" evidence="1">
    <location>
        <begin position="1"/>
        <end position="28"/>
    </location>
</feature>
<protein>
    <recommendedName>
        <fullName evidence="2">START domain-containing protein</fullName>
    </recommendedName>
</protein>
<dbReference type="PANTHER" id="PTHR19308">
    <property type="entry name" value="PHOSPHATIDYLCHOLINE TRANSFER PROTEIN"/>
    <property type="match status" value="1"/>
</dbReference>
<dbReference type="AlphaFoldDB" id="A0ABD3YAW6"/>
<dbReference type="PANTHER" id="PTHR19308:SF14">
    <property type="entry name" value="START DOMAIN-CONTAINING PROTEIN"/>
    <property type="match status" value="1"/>
</dbReference>
<name>A0ABD3YAW6_9GAMM</name>
<keyword evidence="1" id="KW-0732">Signal</keyword>
<dbReference type="EMBL" id="JJNZ01000020">
    <property type="protein sequence ID" value="KDC51915.1"/>
    <property type="molecule type" value="Genomic_DNA"/>
</dbReference>
<comment type="caution">
    <text evidence="3">The sequence shown here is derived from an EMBL/GenBank/DDBJ whole genome shotgun (WGS) entry which is preliminary data.</text>
</comment>
<feature type="domain" description="START" evidence="2">
    <location>
        <begin position="29"/>
        <end position="185"/>
    </location>
</feature>
<dbReference type="InterPro" id="IPR002913">
    <property type="entry name" value="START_lipid-bd_dom"/>
</dbReference>
<dbReference type="InterPro" id="IPR023393">
    <property type="entry name" value="START-like_dom_sf"/>
</dbReference>
<evidence type="ECO:0000313" key="4">
    <source>
        <dbReference type="Proteomes" id="UP000027154"/>
    </source>
</evidence>
<evidence type="ECO:0000259" key="2">
    <source>
        <dbReference type="PROSITE" id="PS50848"/>
    </source>
</evidence>
<sequence>MTRHFCKPNFIQKCTCFFFLMQAFNAYANPIWHLYKNEKGVSVYYQIHDDDTFEVKGELVVNGVTTEDFLALLSDTQVAQKWIENASKVSVIKILSPSENLVYSYFDSPWPVANRDAVTYSCYSQLTPNQSQLVIKARPKELPLYKNVVRIKTLNAKWLLTQQGNNLSIAYQVYALSAGMIPTWLNNKVGLKSTYKTLLNLHDILIHQRYQVKAPLIKAGKC</sequence>